<dbReference type="Pfam" id="PF13649">
    <property type="entry name" value="Methyltransf_25"/>
    <property type="match status" value="1"/>
</dbReference>
<evidence type="ECO:0000313" key="3">
    <source>
        <dbReference type="Proteomes" id="UP001215712"/>
    </source>
</evidence>
<comment type="caution">
    <text evidence="2">The sequence shown here is derived from an EMBL/GenBank/DDBJ whole genome shotgun (WGS) entry which is preliminary data.</text>
</comment>
<reference evidence="2" key="2">
    <citation type="submission" date="2023-01" db="EMBL/GenBank/DDBJ databases">
        <authorList>
            <person name="Petersen C."/>
        </authorList>
    </citation>
    <scope>NUCLEOTIDE SEQUENCE</scope>
    <source>
        <strain evidence="2">IBT 17514</strain>
    </source>
</reference>
<dbReference type="Proteomes" id="UP001215712">
    <property type="component" value="Unassembled WGS sequence"/>
</dbReference>
<proteinExistence type="predicted"/>
<dbReference type="CDD" id="cd02440">
    <property type="entry name" value="AdoMet_MTases"/>
    <property type="match status" value="1"/>
</dbReference>
<dbReference type="InterPro" id="IPR029063">
    <property type="entry name" value="SAM-dependent_MTases_sf"/>
</dbReference>
<keyword evidence="3" id="KW-1185">Reference proteome</keyword>
<dbReference type="SUPFAM" id="SSF53335">
    <property type="entry name" value="S-adenosyl-L-methionine-dependent methyltransferases"/>
    <property type="match status" value="1"/>
</dbReference>
<name>A0AAD6HMR4_9EURO</name>
<dbReference type="AlphaFoldDB" id="A0AAD6HMR4"/>
<feature type="domain" description="Methyltransferase" evidence="1">
    <location>
        <begin position="60"/>
        <end position="171"/>
    </location>
</feature>
<reference evidence="2" key="1">
    <citation type="journal article" date="2023" name="IMA Fungus">
        <title>Comparative genomic study of the Penicillium genus elucidates a diverse pangenome and 15 lateral gene transfer events.</title>
        <authorList>
            <person name="Petersen C."/>
            <person name="Sorensen T."/>
            <person name="Nielsen M.R."/>
            <person name="Sondergaard T.E."/>
            <person name="Sorensen J.L."/>
            <person name="Fitzpatrick D.A."/>
            <person name="Frisvad J.C."/>
            <person name="Nielsen K.L."/>
        </authorList>
    </citation>
    <scope>NUCLEOTIDE SEQUENCE</scope>
    <source>
        <strain evidence="2">IBT 17514</strain>
    </source>
</reference>
<sequence>MSSINEPQERESTFYDSPYLAEHYDIFCEKHMTEQRIDVPVYWEQLQKIQSSAPQQPFVVLDVGTGTGRILHGLASQASQESYDLSTVEFIGLEPSQDMLDRAALNSQMDHVGRVAWEQGTALDLVGVPSLEGGAKKVSMLMWAVGSISHLHEPEQPTQFLSQVAKVLLPGTGRVIISISHHLAPKDLKDAAIAPWENPPRLASRAFPDIVYQTTQLETKTVGHVQHDTREVLVIKTLPGGTEVVVEKNLVHFKGRLWKENELVDTAKNAGLELADIINSEREAFYVFQLPA</sequence>
<evidence type="ECO:0000313" key="2">
    <source>
        <dbReference type="EMBL" id="KAJ5727667.1"/>
    </source>
</evidence>
<dbReference type="EMBL" id="JAQJAN010000006">
    <property type="protein sequence ID" value="KAJ5727667.1"/>
    <property type="molecule type" value="Genomic_DNA"/>
</dbReference>
<dbReference type="Gene3D" id="3.40.50.150">
    <property type="entry name" value="Vaccinia Virus protein VP39"/>
    <property type="match status" value="1"/>
</dbReference>
<accession>A0AAD6HMR4</accession>
<evidence type="ECO:0000259" key="1">
    <source>
        <dbReference type="Pfam" id="PF13649"/>
    </source>
</evidence>
<dbReference type="InterPro" id="IPR041698">
    <property type="entry name" value="Methyltransf_25"/>
</dbReference>
<gene>
    <name evidence="2" type="ORF">N7493_005487</name>
</gene>
<protein>
    <recommendedName>
        <fullName evidence="1">Methyltransferase domain-containing protein</fullName>
    </recommendedName>
</protein>
<organism evidence="2 3">
    <name type="scientific">Penicillium malachiteum</name>
    <dbReference type="NCBI Taxonomy" id="1324776"/>
    <lineage>
        <taxon>Eukaryota</taxon>
        <taxon>Fungi</taxon>
        <taxon>Dikarya</taxon>
        <taxon>Ascomycota</taxon>
        <taxon>Pezizomycotina</taxon>
        <taxon>Eurotiomycetes</taxon>
        <taxon>Eurotiomycetidae</taxon>
        <taxon>Eurotiales</taxon>
        <taxon>Aspergillaceae</taxon>
        <taxon>Penicillium</taxon>
    </lineage>
</organism>